<dbReference type="OrthoDB" id="9985690at2"/>
<protein>
    <submittedName>
        <fullName evidence="2">Uncharacterized protein</fullName>
    </submittedName>
</protein>
<gene>
    <name evidence="2" type="ORF">NS226_12325</name>
</gene>
<reference evidence="2 3" key="1">
    <citation type="journal article" date="2016" name="Front. Microbiol.">
        <title>Genomic Resource of Rice Seed Associated Bacteria.</title>
        <authorList>
            <person name="Midha S."/>
            <person name="Bansal K."/>
            <person name="Sharma S."/>
            <person name="Kumar N."/>
            <person name="Patil P.P."/>
            <person name="Chaudhry V."/>
            <person name="Patil P.B."/>
        </authorList>
    </citation>
    <scope>NUCLEOTIDE SEQUENCE [LARGE SCALE GENOMIC DNA]</scope>
    <source>
        <strain evidence="2 3">NS226</strain>
    </source>
</reference>
<organism evidence="2 3">
    <name type="scientific">Aureimonas ureilytica</name>
    <dbReference type="NCBI Taxonomy" id="401562"/>
    <lineage>
        <taxon>Bacteria</taxon>
        <taxon>Pseudomonadati</taxon>
        <taxon>Pseudomonadota</taxon>
        <taxon>Alphaproteobacteria</taxon>
        <taxon>Hyphomicrobiales</taxon>
        <taxon>Aurantimonadaceae</taxon>
        <taxon>Aureimonas</taxon>
    </lineage>
</organism>
<dbReference type="InterPro" id="IPR046071">
    <property type="entry name" value="DUF6030"/>
</dbReference>
<dbReference type="AlphaFoldDB" id="A0A175R9K7"/>
<sequence>MFETFRALRDSAAGAMFVRLLVLVALLGGALAALQLWHRNREASGPVVSHSVRAPVLIPVAIPSPPAAPGPSLTLAEQRRWFRPLELARMAFTFQPRQGIAPGEICARLQELGWKTDRAGAAPRSGREECAMERTYPRPGDGPPTRLFAMARSARDDDDNALDVRVKANLHDEAKAADAGRDVAVVLADLMSRVGRAPGEALLAKVAAFEPFDADIAGAKLSLKQERADIRRFNLSVLLPRPFEAGDPSRFAPIPSEEKRLIGRQGLVPQGLSADAGPADRP</sequence>
<name>A0A175R9K7_9HYPH</name>
<dbReference type="Proteomes" id="UP000078272">
    <property type="component" value="Unassembled WGS sequence"/>
</dbReference>
<dbReference type="Pfam" id="PF19495">
    <property type="entry name" value="DUF6030"/>
    <property type="match status" value="1"/>
</dbReference>
<dbReference type="RefSeq" id="WP_058635226.1">
    <property type="nucleotide sequence ID" value="NZ_LDPZ01000023.1"/>
</dbReference>
<feature type="region of interest" description="Disordered" evidence="1">
    <location>
        <begin position="118"/>
        <end position="144"/>
    </location>
</feature>
<evidence type="ECO:0000256" key="1">
    <source>
        <dbReference type="SAM" id="MobiDB-lite"/>
    </source>
</evidence>
<comment type="caution">
    <text evidence="2">The sequence shown here is derived from an EMBL/GenBank/DDBJ whole genome shotgun (WGS) entry which is preliminary data.</text>
</comment>
<feature type="compositionally biased region" description="Basic and acidic residues" evidence="1">
    <location>
        <begin position="125"/>
        <end position="136"/>
    </location>
</feature>
<dbReference type="EMBL" id="LDPZ01000023">
    <property type="protein sequence ID" value="KTQ95321.1"/>
    <property type="molecule type" value="Genomic_DNA"/>
</dbReference>
<evidence type="ECO:0000313" key="2">
    <source>
        <dbReference type="EMBL" id="KTQ95321.1"/>
    </source>
</evidence>
<proteinExistence type="predicted"/>
<evidence type="ECO:0000313" key="3">
    <source>
        <dbReference type="Proteomes" id="UP000078272"/>
    </source>
</evidence>
<dbReference type="PATRIC" id="fig|401562.3.peg.2015"/>
<accession>A0A175R9K7</accession>